<dbReference type="PANTHER" id="PTHR12570:SF13">
    <property type="entry name" value="MAGNESIUM TRANSPORTER NIPA3"/>
    <property type="match status" value="1"/>
</dbReference>
<dbReference type="PANTHER" id="PTHR12570">
    <property type="match status" value="1"/>
</dbReference>
<evidence type="ECO:0008006" key="10">
    <source>
        <dbReference type="Google" id="ProtNLM"/>
    </source>
</evidence>
<comment type="similarity">
    <text evidence="2">Belongs to the NIPA family.</text>
</comment>
<evidence type="ECO:0000313" key="9">
    <source>
        <dbReference type="Proteomes" id="UP000472274"/>
    </source>
</evidence>
<evidence type="ECO:0000256" key="2">
    <source>
        <dbReference type="ARBA" id="ARBA00007230"/>
    </source>
</evidence>
<keyword evidence="7" id="KW-0732">Signal</keyword>
<keyword evidence="9" id="KW-1185">Reference proteome</keyword>
<name>A0A674K8F6_9SAUR</name>
<evidence type="ECO:0000256" key="1">
    <source>
        <dbReference type="ARBA" id="ARBA00004141"/>
    </source>
</evidence>
<dbReference type="Proteomes" id="UP000472274">
    <property type="component" value="Unplaced"/>
</dbReference>
<organism evidence="8 9">
    <name type="scientific">Terrapene triunguis</name>
    <name type="common">Three-toed box turtle</name>
    <dbReference type="NCBI Taxonomy" id="2587831"/>
    <lineage>
        <taxon>Eukaryota</taxon>
        <taxon>Metazoa</taxon>
        <taxon>Chordata</taxon>
        <taxon>Craniata</taxon>
        <taxon>Vertebrata</taxon>
        <taxon>Euteleostomi</taxon>
        <taxon>Archelosauria</taxon>
        <taxon>Testudinata</taxon>
        <taxon>Testudines</taxon>
        <taxon>Cryptodira</taxon>
        <taxon>Durocryptodira</taxon>
        <taxon>Testudinoidea</taxon>
        <taxon>Emydidae</taxon>
        <taxon>Terrapene</taxon>
    </lineage>
</organism>
<feature type="transmembrane region" description="Helical" evidence="6">
    <location>
        <begin position="91"/>
        <end position="113"/>
    </location>
</feature>
<reference evidence="8" key="2">
    <citation type="submission" date="2025-09" db="UniProtKB">
        <authorList>
            <consortium name="Ensembl"/>
        </authorList>
    </citation>
    <scope>IDENTIFICATION</scope>
</reference>
<sequence>MRTRWFSKCCVSCFLHLFLSCILQRKSLFFSPPSPSLCSPGAVLSLVCRDSYEAWCQIINVSETQAPFFTYPVNHSNETNLSVSTSAGSKYRLYVGVALAISSSIFVGSSFILKKKGLLQLADKGVTRAGQGGYSYLKEWLWWAGLLSSESQ</sequence>
<keyword evidence="5 6" id="KW-0472">Membrane</keyword>
<dbReference type="GO" id="GO:0016020">
    <property type="term" value="C:membrane"/>
    <property type="evidence" value="ECO:0007669"/>
    <property type="project" value="UniProtKB-SubCell"/>
</dbReference>
<dbReference type="Ensembl" id="ENSTMTT00000029797.1">
    <property type="protein sequence ID" value="ENSTMTP00000028752.1"/>
    <property type="gene ID" value="ENSTMTG00000020847.1"/>
</dbReference>
<proteinExistence type="inferred from homology"/>
<evidence type="ECO:0000256" key="3">
    <source>
        <dbReference type="ARBA" id="ARBA00022692"/>
    </source>
</evidence>
<dbReference type="PROSITE" id="PS51257">
    <property type="entry name" value="PROKAR_LIPOPROTEIN"/>
    <property type="match status" value="1"/>
</dbReference>
<dbReference type="AlphaFoldDB" id="A0A674K8F6"/>
<evidence type="ECO:0000256" key="4">
    <source>
        <dbReference type="ARBA" id="ARBA00022989"/>
    </source>
</evidence>
<reference evidence="8" key="1">
    <citation type="submission" date="2025-08" db="UniProtKB">
        <authorList>
            <consortium name="Ensembl"/>
        </authorList>
    </citation>
    <scope>IDENTIFICATION</scope>
</reference>
<dbReference type="InterPro" id="IPR008521">
    <property type="entry name" value="Mg_trans_NIPA"/>
</dbReference>
<comment type="subcellular location">
    <subcellularLocation>
        <location evidence="1">Membrane</location>
        <topology evidence="1">Multi-pass membrane protein</topology>
    </subcellularLocation>
</comment>
<evidence type="ECO:0000256" key="7">
    <source>
        <dbReference type="SAM" id="SignalP"/>
    </source>
</evidence>
<feature type="signal peptide" evidence="7">
    <location>
        <begin position="1"/>
        <end position="29"/>
    </location>
</feature>
<dbReference type="InParanoid" id="A0A674K8F6"/>
<dbReference type="Pfam" id="PF05653">
    <property type="entry name" value="Mg_trans_NIPA"/>
    <property type="match status" value="1"/>
</dbReference>
<dbReference type="GeneTree" id="ENSGT00940000160022"/>
<feature type="chain" id="PRO_5025550947" description="NIPA like domain containing 1" evidence="7">
    <location>
        <begin position="30"/>
        <end position="152"/>
    </location>
</feature>
<evidence type="ECO:0000313" key="8">
    <source>
        <dbReference type="Ensembl" id="ENSTMTP00000028752.1"/>
    </source>
</evidence>
<accession>A0A674K8F6</accession>
<evidence type="ECO:0000256" key="5">
    <source>
        <dbReference type="ARBA" id="ARBA00023136"/>
    </source>
</evidence>
<protein>
    <recommendedName>
        <fullName evidence="10">NIPA like domain containing 1</fullName>
    </recommendedName>
</protein>
<keyword evidence="4 6" id="KW-1133">Transmembrane helix</keyword>
<evidence type="ECO:0000256" key="6">
    <source>
        <dbReference type="SAM" id="Phobius"/>
    </source>
</evidence>
<keyword evidence="3 6" id="KW-0812">Transmembrane</keyword>
<dbReference type="GO" id="GO:0015095">
    <property type="term" value="F:magnesium ion transmembrane transporter activity"/>
    <property type="evidence" value="ECO:0007669"/>
    <property type="project" value="InterPro"/>
</dbReference>